<proteinExistence type="predicted"/>
<dbReference type="RefSeq" id="WP_156052318.1">
    <property type="nucleotide sequence ID" value="NZ_JBIRUQ010000002.1"/>
</dbReference>
<keyword evidence="2" id="KW-1185">Reference proteome</keyword>
<evidence type="ECO:0000313" key="2">
    <source>
        <dbReference type="Proteomes" id="UP001611263"/>
    </source>
</evidence>
<protein>
    <submittedName>
        <fullName evidence="1">Uncharacterized protein</fullName>
    </submittedName>
</protein>
<name>A0ABW7TN36_9NOCA</name>
<accession>A0ABW7TN36</accession>
<sequence>MNAARELDAADNPHGMRGAFSNLFARRERSGLPQLSRSNYSRGRNLLDRLDCAVVRTKLDQWFEGRSDPGLAEIYRVQGFDGPPTLTDAHGVDEVVAAGGQQLFRGVTDLRYAHDFKYGPHTSSSPEAFLATGNGTYATNLYRSALDYADNNPDGVIRMALRPDSKTAHITQLSREQEAARHAIFTERMRLKKLDPTPETAAQIQKLGNAYSVYEDLGRFAAAQGYDAYSTNGSNWRMGDQYWVVLNRTAVVTER</sequence>
<dbReference type="EMBL" id="JBIRUQ010000002">
    <property type="protein sequence ID" value="MFI1461199.1"/>
    <property type="molecule type" value="Genomic_DNA"/>
</dbReference>
<organism evidence="1 2">
    <name type="scientific">Nocardia carnea</name>
    <dbReference type="NCBI Taxonomy" id="37328"/>
    <lineage>
        <taxon>Bacteria</taxon>
        <taxon>Bacillati</taxon>
        <taxon>Actinomycetota</taxon>
        <taxon>Actinomycetes</taxon>
        <taxon>Mycobacteriales</taxon>
        <taxon>Nocardiaceae</taxon>
        <taxon>Nocardia</taxon>
    </lineage>
</organism>
<comment type="caution">
    <text evidence="1">The sequence shown here is derived from an EMBL/GenBank/DDBJ whole genome shotgun (WGS) entry which is preliminary data.</text>
</comment>
<reference evidence="1 2" key="1">
    <citation type="submission" date="2024-10" db="EMBL/GenBank/DDBJ databases">
        <title>The Natural Products Discovery Center: Release of the First 8490 Sequenced Strains for Exploring Actinobacteria Biosynthetic Diversity.</title>
        <authorList>
            <person name="Kalkreuter E."/>
            <person name="Kautsar S.A."/>
            <person name="Yang D."/>
            <person name="Bader C.D."/>
            <person name="Teijaro C.N."/>
            <person name="Fluegel L."/>
            <person name="Davis C.M."/>
            <person name="Simpson J.R."/>
            <person name="Lauterbach L."/>
            <person name="Steele A.D."/>
            <person name="Gui C."/>
            <person name="Meng S."/>
            <person name="Li G."/>
            <person name="Viehrig K."/>
            <person name="Ye F."/>
            <person name="Su P."/>
            <person name="Kiefer A.F."/>
            <person name="Nichols A."/>
            <person name="Cepeda A.J."/>
            <person name="Yan W."/>
            <person name="Fan B."/>
            <person name="Jiang Y."/>
            <person name="Adhikari A."/>
            <person name="Zheng C.-J."/>
            <person name="Schuster L."/>
            <person name="Cowan T.M."/>
            <person name="Smanski M.J."/>
            <person name="Chevrette M.G."/>
            <person name="De Carvalho L.P.S."/>
            <person name="Shen B."/>
        </authorList>
    </citation>
    <scope>NUCLEOTIDE SEQUENCE [LARGE SCALE GENOMIC DNA]</scope>
    <source>
        <strain evidence="1 2">NPDC020568</strain>
    </source>
</reference>
<dbReference type="Proteomes" id="UP001611263">
    <property type="component" value="Unassembled WGS sequence"/>
</dbReference>
<dbReference type="GeneID" id="93508809"/>
<evidence type="ECO:0000313" key="1">
    <source>
        <dbReference type="EMBL" id="MFI1461199.1"/>
    </source>
</evidence>
<gene>
    <name evidence="1" type="ORF">ACH4WX_10815</name>
</gene>